<dbReference type="EMBL" id="WBZC01000025">
    <property type="protein sequence ID" value="KAB3534811.1"/>
    <property type="molecule type" value="Genomic_DNA"/>
</dbReference>
<dbReference type="RefSeq" id="WP_151861108.1">
    <property type="nucleotide sequence ID" value="NZ_WBZC01000025.1"/>
</dbReference>
<name>A0A6I0FFS4_9FIRM</name>
<evidence type="ECO:0000259" key="1">
    <source>
        <dbReference type="SMART" id="SM01126"/>
    </source>
</evidence>
<dbReference type="NCBIfam" id="NF033547">
    <property type="entry name" value="transpos_IS1595"/>
    <property type="match status" value="1"/>
</dbReference>
<evidence type="ECO:0000313" key="3">
    <source>
        <dbReference type="Proteomes" id="UP000432715"/>
    </source>
</evidence>
<keyword evidence="3" id="KW-1185">Reference proteome</keyword>
<comment type="caution">
    <text evidence="2">The sequence shown here is derived from an EMBL/GenBank/DDBJ whole genome shotgun (WGS) entry which is preliminary data.</text>
</comment>
<reference evidence="2 3" key="1">
    <citation type="submission" date="2019-10" db="EMBL/GenBank/DDBJ databases">
        <title>Alkaliphilus serpentinus sp. nov. and Alkaliphilus pronyensis sp. nov., two novel anaerobic alkaliphilic species isolated from the serpentinized-hosted hydrothermal field of the Prony Bay (New Caledonia).</title>
        <authorList>
            <person name="Postec A."/>
        </authorList>
    </citation>
    <scope>NUCLEOTIDE SEQUENCE [LARGE SCALE GENOMIC DNA]</scope>
    <source>
        <strain evidence="2 3">LacV</strain>
    </source>
</reference>
<dbReference type="Proteomes" id="UP000432715">
    <property type="component" value="Unassembled WGS sequence"/>
</dbReference>
<protein>
    <submittedName>
        <fullName evidence="2">IS1595 family transposase</fullName>
    </submittedName>
</protein>
<proteinExistence type="predicted"/>
<dbReference type="SMART" id="SM01126">
    <property type="entry name" value="DDE_Tnp_IS1595"/>
    <property type="match status" value="1"/>
</dbReference>
<feature type="domain" description="ISXO2-like transposase" evidence="1">
    <location>
        <begin position="3"/>
        <end position="115"/>
    </location>
</feature>
<dbReference type="OrthoDB" id="9802985at2"/>
<dbReference type="AlphaFoldDB" id="A0A6I0FFS4"/>
<gene>
    <name evidence="2" type="ORF">F8154_08085</name>
</gene>
<sequence length="152" mass="17786">MNKYVSFLQWIENRVIGEPACKGRISHEQINDILNGHISFTSILCTDKHRSYIGFAKKVGLDLKQVKSAAKVNGIYHIQHINSLHSRLKGWMRDFKGVSTKYLINYLYWFIFLESIKKSDMESQINQLFKACSEFDFRETTKTLRKRPHSIA</sequence>
<accession>A0A6I0FFS4</accession>
<organism evidence="2 3">
    <name type="scientific">Alkaliphilus pronyensis</name>
    <dbReference type="NCBI Taxonomy" id="1482732"/>
    <lineage>
        <taxon>Bacteria</taxon>
        <taxon>Bacillati</taxon>
        <taxon>Bacillota</taxon>
        <taxon>Clostridia</taxon>
        <taxon>Peptostreptococcales</taxon>
        <taxon>Natronincolaceae</taxon>
        <taxon>Alkaliphilus</taxon>
    </lineage>
</organism>
<dbReference type="InterPro" id="IPR024445">
    <property type="entry name" value="Tnp_ISXO2-like"/>
</dbReference>
<evidence type="ECO:0000313" key="2">
    <source>
        <dbReference type="EMBL" id="KAB3534811.1"/>
    </source>
</evidence>